<feature type="compositionally biased region" description="Low complexity" evidence="1">
    <location>
        <begin position="159"/>
        <end position="176"/>
    </location>
</feature>
<reference evidence="3 4" key="1">
    <citation type="submission" date="2020-02" db="EMBL/GenBank/DDBJ databases">
        <authorList>
            <person name="Ferguson B K."/>
        </authorList>
    </citation>
    <scope>NUCLEOTIDE SEQUENCE [LARGE SCALE GENOMIC DNA]</scope>
</reference>
<feature type="transmembrane region" description="Helical" evidence="2">
    <location>
        <begin position="110"/>
        <end position="133"/>
    </location>
</feature>
<name>A0A6H5I1U4_9HYME</name>
<keyword evidence="4" id="KW-1185">Reference proteome</keyword>
<feature type="region of interest" description="Disordered" evidence="1">
    <location>
        <begin position="277"/>
        <end position="298"/>
    </location>
</feature>
<protein>
    <submittedName>
        <fullName evidence="3">Uncharacterized protein</fullName>
    </submittedName>
</protein>
<evidence type="ECO:0000256" key="1">
    <source>
        <dbReference type="SAM" id="MobiDB-lite"/>
    </source>
</evidence>
<evidence type="ECO:0000256" key="2">
    <source>
        <dbReference type="SAM" id="Phobius"/>
    </source>
</evidence>
<feature type="region of interest" description="Disordered" evidence="1">
    <location>
        <begin position="232"/>
        <end position="253"/>
    </location>
</feature>
<dbReference type="OrthoDB" id="6341359at2759"/>
<feature type="region of interest" description="Disordered" evidence="1">
    <location>
        <begin position="1"/>
        <end position="22"/>
    </location>
</feature>
<organism evidence="3 4">
    <name type="scientific">Trichogramma brassicae</name>
    <dbReference type="NCBI Taxonomy" id="86971"/>
    <lineage>
        <taxon>Eukaryota</taxon>
        <taxon>Metazoa</taxon>
        <taxon>Ecdysozoa</taxon>
        <taxon>Arthropoda</taxon>
        <taxon>Hexapoda</taxon>
        <taxon>Insecta</taxon>
        <taxon>Pterygota</taxon>
        <taxon>Neoptera</taxon>
        <taxon>Endopterygota</taxon>
        <taxon>Hymenoptera</taxon>
        <taxon>Apocrita</taxon>
        <taxon>Proctotrupomorpha</taxon>
        <taxon>Chalcidoidea</taxon>
        <taxon>Trichogrammatidae</taxon>
        <taxon>Trichogramma</taxon>
    </lineage>
</organism>
<evidence type="ECO:0000313" key="3">
    <source>
        <dbReference type="EMBL" id="CAB0032011.1"/>
    </source>
</evidence>
<keyword evidence="2" id="KW-0472">Membrane</keyword>
<keyword evidence="2" id="KW-0812">Transmembrane</keyword>
<dbReference type="Proteomes" id="UP000479190">
    <property type="component" value="Unassembled WGS sequence"/>
</dbReference>
<sequence>MKMEDPELAEDSSGCTYCTLDPPPEFRIPPPPLPGFLKHAQDYYEAAHHRHSAEHGPSSDGPDAGHSAVGDARAHEHLDDSPCKHTCDWRGQGVRYVEVSQPGNIFDDTWFIVLVCSCVGVIFIGIILATVLIKCKLHSEAIPSNDNASQCSNRSNKNSTLSTSTASSSMHTTTTTTGGGGGPASSCAALSCKSPIVRLQQEAAILFPCSPQHHLHFHPQQQQQQQPNINLHHHHHHHQAHQIGQQPQQDPNLLHDPRVMWATLTPRGTTRHYLEEHTYETIGGGSDSGQPPGYTERDGDEPVVVYAESPCENTYTEPPVASPGQVPKDDKAFDNTGFVDYEDPRQIKNEYYQLEDVLEPCEPIFSVQAVYGMPSRNLGQVANTLRPRVSSPTRIEHPNLPPLNLHRTHSNRRSNKHHQQQQQQQQQHQHQSLHRKRNHHHQLQQQQHTLIRNMAANPPPNPPAPAESMKKTNDNRMNARKYLSYGVGEPEEKVLGSKNPRLACITLFIHKGRHRRASLWNRKKIRIVHHTHFTRTL</sequence>
<feature type="region of interest" description="Disordered" evidence="1">
    <location>
        <begin position="144"/>
        <end position="181"/>
    </location>
</feature>
<accession>A0A6H5I1U4</accession>
<dbReference type="EMBL" id="CADCXV010000661">
    <property type="protein sequence ID" value="CAB0032011.1"/>
    <property type="molecule type" value="Genomic_DNA"/>
</dbReference>
<keyword evidence="2" id="KW-1133">Transmembrane helix</keyword>
<feature type="compositionally biased region" description="Basic residues" evidence="1">
    <location>
        <begin position="431"/>
        <end position="442"/>
    </location>
</feature>
<feature type="compositionally biased region" description="Basic and acidic residues" evidence="1">
    <location>
        <begin position="72"/>
        <end position="81"/>
    </location>
</feature>
<feature type="region of interest" description="Disordered" evidence="1">
    <location>
        <begin position="389"/>
        <end position="447"/>
    </location>
</feature>
<feature type="compositionally biased region" description="Low complexity" evidence="1">
    <location>
        <begin position="420"/>
        <end position="430"/>
    </location>
</feature>
<feature type="region of interest" description="Disordered" evidence="1">
    <location>
        <begin position="48"/>
        <end position="81"/>
    </location>
</feature>
<evidence type="ECO:0000313" key="4">
    <source>
        <dbReference type="Proteomes" id="UP000479190"/>
    </source>
</evidence>
<feature type="compositionally biased region" description="Polar residues" evidence="1">
    <location>
        <begin position="144"/>
        <end position="158"/>
    </location>
</feature>
<gene>
    <name evidence="3" type="ORF">TBRA_LOCUS3965</name>
</gene>
<proteinExistence type="predicted"/>
<feature type="compositionally biased region" description="Acidic residues" evidence="1">
    <location>
        <begin position="1"/>
        <end position="10"/>
    </location>
</feature>
<dbReference type="AlphaFoldDB" id="A0A6H5I1U4"/>
<feature type="compositionally biased region" description="Basic residues" evidence="1">
    <location>
        <begin position="406"/>
        <end position="419"/>
    </location>
</feature>